<dbReference type="Pfam" id="PF09331">
    <property type="entry name" value="DUF1985"/>
    <property type="match status" value="1"/>
</dbReference>
<organism evidence="3 4">
    <name type="scientific">Brassica carinata</name>
    <name type="common">Ethiopian mustard</name>
    <name type="synonym">Abyssinian cabbage</name>
    <dbReference type="NCBI Taxonomy" id="52824"/>
    <lineage>
        <taxon>Eukaryota</taxon>
        <taxon>Viridiplantae</taxon>
        <taxon>Streptophyta</taxon>
        <taxon>Embryophyta</taxon>
        <taxon>Tracheophyta</taxon>
        <taxon>Spermatophyta</taxon>
        <taxon>Magnoliopsida</taxon>
        <taxon>eudicotyledons</taxon>
        <taxon>Gunneridae</taxon>
        <taxon>Pentapetalae</taxon>
        <taxon>rosids</taxon>
        <taxon>malvids</taxon>
        <taxon>Brassicales</taxon>
        <taxon>Brassicaceae</taxon>
        <taxon>Brassiceae</taxon>
        <taxon>Brassica</taxon>
    </lineage>
</organism>
<dbReference type="EMBL" id="JAAMPC010000005">
    <property type="protein sequence ID" value="KAG2310428.1"/>
    <property type="molecule type" value="Genomic_DNA"/>
</dbReference>
<dbReference type="InterPro" id="IPR015410">
    <property type="entry name" value="DUF1985"/>
</dbReference>
<evidence type="ECO:0000313" key="4">
    <source>
        <dbReference type="Proteomes" id="UP000886595"/>
    </source>
</evidence>
<comment type="caution">
    <text evidence="3">The sequence shown here is derived from an EMBL/GenBank/DDBJ whole genome shotgun (WGS) entry which is preliminary data.</text>
</comment>
<feature type="region of interest" description="Disordered" evidence="1">
    <location>
        <begin position="321"/>
        <end position="340"/>
    </location>
</feature>
<feature type="compositionally biased region" description="Acidic residues" evidence="1">
    <location>
        <begin position="439"/>
        <end position="457"/>
    </location>
</feature>
<accession>A0A8X7VF99</accession>
<sequence length="509" mass="58487">MVTLEKDDGDDGGSSSIPTKRMQRTSKLNREGETETPHSTVAPTENETDLAETERPPHSTAALTEHETDRPEAEIPPPRSTVSPTEPEQPLGSSTRSPSPKLQEEDDEEVGSTDAGAPQAAENMAVEPIRPNKFFFKPKDYWKSCKLQSRCHQHKFMTTLKGLDESEKRWFLEHPQFKHLFHMVCTPTRKVMGLWMLLIRTIVTHKSRQAWFAVNGVPIRYSIREHGLISGLYCHQYPENYKSRLSMKFAEKQFRKMFMKKLKKKKKNPEEEELKEISSILGPIEREQQVIYQTMDEECWGDMELLDDGDDHDAIQLEEEHEAGNEHEVVNESERIHGGEPVADLESLKEMVVSLMSQMTTMEGKINNKLEDLDRRLEVLEGDSIGIGNMEFQYYHNEDGGTSGQKDKEKEHEDEEAEEDAEKDGNELEDEEAAKKPEESEDEEAAKEHEEIEENEKDDGKELQKELQKEESEKEFEVQPEKEAAAAEKRVSKRVPKLSHLQKSPFVKK</sequence>
<dbReference type="Proteomes" id="UP000886595">
    <property type="component" value="Unassembled WGS sequence"/>
</dbReference>
<evidence type="ECO:0000256" key="1">
    <source>
        <dbReference type="SAM" id="MobiDB-lite"/>
    </source>
</evidence>
<feature type="compositionally biased region" description="Basic and acidic residues" evidence="1">
    <location>
        <begin position="322"/>
        <end position="338"/>
    </location>
</feature>
<feature type="compositionally biased region" description="Polar residues" evidence="1">
    <location>
        <begin position="80"/>
        <end position="100"/>
    </location>
</feature>
<feature type="domain" description="DUF1985" evidence="2">
    <location>
        <begin position="198"/>
        <end position="276"/>
    </location>
</feature>
<evidence type="ECO:0000313" key="3">
    <source>
        <dbReference type="EMBL" id="KAG2310428.1"/>
    </source>
</evidence>
<feature type="region of interest" description="Disordered" evidence="1">
    <location>
        <begin position="394"/>
        <end position="509"/>
    </location>
</feature>
<dbReference type="OrthoDB" id="10475468at2759"/>
<feature type="compositionally biased region" description="Acidic residues" evidence="1">
    <location>
        <begin position="412"/>
        <end position="432"/>
    </location>
</feature>
<reference evidence="3 4" key="1">
    <citation type="submission" date="2020-02" db="EMBL/GenBank/DDBJ databases">
        <authorList>
            <person name="Ma Q."/>
            <person name="Huang Y."/>
            <person name="Song X."/>
            <person name="Pei D."/>
        </authorList>
    </citation>
    <scope>NUCLEOTIDE SEQUENCE [LARGE SCALE GENOMIC DNA]</scope>
    <source>
        <strain evidence="3">Sxm20200214</strain>
        <tissue evidence="3">Leaf</tissue>
    </source>
</reference>
<evidence type="ECO:0000259" key="2">
    <source>
        <dbReference type="Pfam" id="PF09331"/>
    </source>
</evidence>
<feature type="compositionally biased region" description="Basic and acidic residues" evidence="1">
    <location>
        <begin position="64"/>
        <end position="73"/>
    </location>
</feature>
<proteinExistence type="predicted"/>
<name>A0A8X7VF99_BRACI</name>
<feature type="compositionally biased region" description="Basic and acidic residues" evidence="1">
    <location>
        <begin position="458"/>
        <end position="490"/>
    </location>
</feature>
<protein>
    <recommendedName>
        <fullName evidence="2">DUF1985 domain-containing protein</fullName>
    </recommendedName>
</protein>
<feature type="region of interest" description="Disordered" evidence="1">
    <location>
        <begin position="1"/>
        <end position="126"/>
    </location>
</feature>
<gene>
    <name evidence="3" type="ORF">Bca52824_021985</name>
</gene>
<dbReference type="AlphaFoldDB" id="A0A8X7VF99"/>
<keyword evidence="4" id="KW-1185">Reference proteome</keyword>